<proteinExistence type="predicted"/>
<organism evidence="1 2">
    <name type="scientific">Brevibacterium celere</name>
    <dbReference type="NCBI Taxonomy" id="225845"/>
    <lineage>
        <taxon>Bacteria</taxon>
        <taxon>Bacillati</taxon>
        <taxon>Actinomycetota</taxon>
        <taxon>Actinomycetes</taxon>
        <taxon>Micrococcales</taxon>
        <taxon>Brevibacteriaceae</taxon>
        <taxon>Brevibacterium</taxon>
    </lineage>
</organism>
<reference evidence="1 2" key="1">
    <citation type="submission" date="2018-06" db="EMBL/GenBank/DDBJ databases">
        <title>Freshwater and sediment microbial communities from various areas in North America, analyzing microbe dynamics in response to fracking.</title>
        <authorList>
            <person name="Lamendella R."/>
        </authorList>
    </citation>
    <scope>NUCLEOTIDE SEQUENCE [LARGE SCALE GENOMIC DNA]</scope>
    <source>
        <strain evidence="1 2">3b_TX</strain>
    </source>
</reference>
<evidence type="ECO:0000313" key="1">
    <source>
        <dbReference type="EMBL" id="RBP72957.1"/>
    </source>
</evidence>
<dbReference type="InterPro" id="IPR021456">
    <property type="entry name" value="DUF3107"/>
</dbReference>
<name>A0A366IKJ9_9MICO</name>
<evidence type="ECO:0000313" key="2">
    <source>
        <dbReference type="Proteomes" id="UP000253509"/>
    </source>
</evidence>
<sequence>MEIKIGVKHSPREIVLDTDESAKELAARIDESIRAESLLTFTDSKGRQVLVPAASLGYVEMGSETVRRVGFGAI</sequence>
<dbReference type="Proteomes" id="UP000253509">
    <property type="component" value="Unassembled WGS sequence"/>
</dbReference>
<keyword evidence="2" id="KW-1185">Reference proteome</keyword>
<dbReference type="AlphaFoldDB" id="A0A366IKJ9"/>
<dbReference type="Pfam" id="PF11305">
    <property type="entry name" value="DUF3107"/>
    <property type="match status" value="1"/>
</dbReference>
<protein>
    <submittedName>
        <fullName evidence="1">Uncharacterized protein DUF3107</fullName>
    </submittedName>
</protein>
<accession>A0A366IKJ9</accession>
<gene>
    <name evidence="1" type="ORF">DFO65_103249</name>
</gene>
<dbReference type="RefSeq" id="WP_113903434.1">
    <property type="nucleotide sequence ID" value="NZ_QNSB01000003.1"/>
</dbReference>
<dbReference type="EMBL" id="QNSB01000003">
    <property type="protein sequence ID" value="RBP72957.1"/>
    <property type="molecule type" value="Genomic_DNA"/>
</dbReference>
<comment type="caution">
    <text evidence="1">The sequence shown here is derived from an EMBL/GenBank/DDBJ whole genome shotgun (WGS) entry which is preliminary data.</text>
</comment>